<evidence type="ECO:0000259" key="10">
    <source>
        <dbReference type="PROSITE" id="PS50011"/>
    </source>
</evidence>
<evidence type="ECO:0000256" key="1">
    <source>
        <dbReference type="ARBA" id="ARBA00004479"/>
    </source>
</evidence>
<comment type="subcellular location">
    <subcellularLocation>
        <location evidence="1">Membrane</location>
        <topology evidence="1">Single-pass type I membrane protein</topology>
    </subcellularLocation>
</comment>
<feature type="signal peptide" evidence="9">
    <location>
        <begin position="1"/>
        <end position="28"/>
    </location>
</feature>
<dbReference type="InterPro" id="IPR001245">
    <property type="entry name" value="Ser-Thr/Tyr_kinase_cat_dom"/>
</dbReference>
<evidence type="ECO:0000256" key="7">
    <source>
        <dbReference type="ARBA" id="ARBA00023180"/>
    </source>
</evidence>
<keyword evidence="2 9" id="KW-0732">Signal</keyword>
<dbReference type="CDD" id="cd00053">
    <property type="entry name" value="EGF"/>
    <property type="match status" value="1"/>
</dbReference>
<dbReference type="GO" id="GO:0004672">
    <property type="term" value="F:protein kinase activity"/>
    <property type="evidence" value="ECO:0007669"/>
    <property type="project" value="InterPro"/>
</dbReference>
<keyword evidence="4" id="KW-0418">Kinase</keyword>
<evidence type="ECO:0000256" key="4">
    <source>
        <dbReference type="ARBA" id="ARBA00022777"/>
    </source>
</evidence>
<dbReference type="PROSITE" id="PS50026">
    <property type="entry name" value="EGF_3"/>
    <property type="match status" value="1"/>
</dbReference>
<dbReference type="InterPro" id="IPR045274">
    <property type="entry name" value="WAK-like"/>
</dbReference>
<dbReference type="InterPro" id="IPR000719">
    <property type="entry name" value="Prot_kinase_dom"/>
</dbReference>
<keyword evidence="3" id="KW-0547">Nucleotide-binding</keyword>
<dbReference type="PANTHER" id="PTHR27005">
    <property type="entry name" value="WALL-ASSOCIATED RECEPTOR KINASE-LIKE 21"/>
    <property type="match status" value="1"/>
</dbReference>
<keyword evidence="7" id="KW-0325">Glycoprotein</keyword>
<evidence type="ECO:0000256" key="9">
    <source>
        <dbReference type="SAM" id="SignalP"/>
    </source>
</evidence>
<dbReference type="AlphaFoldDB" id="B9RSD1"/>
<feature type="chain" id="PRO_5002890969" description="Protein kinase domain-containing protein" evidence="9">
    <location>
        <begin position="29"/>
        <end position="527"/>
    </location>
</feature>
<dbReference type="SUPFAM" id="SSF56112">
    <property type="entry name" value="Protein kinase-like (PK-like)"/>
    <property type="match status" value="1"/>
</dbReference>
<dbReference type="PROSITE" id="PS01186">
    <property type="entry name" value="EGF_2"/>
    <property type="match status" value="1"/>
</dbReference>
<dbReference type="Proteomes" id="UP000008311">
    <property type="component" value="Unassembled WGS sequence"/>
</dbReference>
<evidence type="ECO:0000256" key="2">
    <source>
        <dbReference type="ARBA" id="ARBA00022729"/>
    </source>
</evidence>
<comment type="caution">
    <text evidence="8">Lacks conserved residue(s) required for the propagation of feature annotation.</text>
</comment>
<name>B9RSD1_RICCO</name>
<feature type="disulfide bond" evidence="8">
    <location>
        <begin position="211"/>
        <end position="228"/>
    </location>
</feature>
<dbReference type="Gene3D" id="1.10.510.10">
    <property type="entry name" value="Transferase(Phosphotransferase) domain 1"/>
    <property type="match status" value="2"/>
</dbReference>
<dbReference type="PANTHER" id="PTHR27005:SF521">
    <property type="entry name" value="WALL-ASSOCIATED RECEPTOR KINASE-LIKE 6"/>
    <property type="match status" value="1"/>
</dbReference>
<dbReference type="InterPro" id="IPR011009">
    <property type="entry name" value="Kinase-like_dom_sf"/>
</dbReference>
<feature type="domain" description="EGF-like" evidence="11">
    <location>
        <begin position="200"/>
        <end position="243"/>
    </location>
</feature>
<dbReference type="FunFam" id="3.30.200.20:FF:001332">
    <property type="entry name" value="Wall-associated receptor kinase-like 10"/>
    <property type="match status" value="1"/>
</dbReference>
<evidence type="ECO:0000256" key="8">
    <source>
        <dbReference type="PROSITE-ProRule" id="PRU00076"/>
    </source>
</evidence>
<dbReference type="EMBL" id="EQ973810">
    <property type="protein sequence ID" value="EEF45669.1"/>
    <property type="molecule type" value="Genomic_DNA"/>
</dbReference>
<evidence type="ECO:0000313" key="12">
    <source>
        <dbReference type="EMBL" id="EEF45669.1"/>
    </source>
</evidence>
<keyword evidence="5" id="KW-0067">ATP-binding</keyword>
<gene>
    <name evidence="12" type="ORF">RCOM_1241270</name>
</gene>
<keyword evidence="13" id="KW-1185">Reference proteome</keyword>
<dbReference type="GO" id="GO:0005886">
    <property type="term" value="C:plasma membrane"/>
    <property type="evidence" value="ECO:0000318"/>
    <property type="project" value="GO_Central"/>
</dbReference>
<evidence type="ECO:0000256" key="3">
    <source>
        <dbReference type="ARBA" id="ARBA00022741"/>
    </source>
</evidence>
<dbReference type="eggNOG" id="ENOG502RMXX">
    <property type="taxonomic scope" value="Eukaryota"/>
</dbReference>
<sequence>MQKILKMIWQIFMLCDIILLAIIERSIAEVPNCTNSSGNVSVPYPFGIGDAKCAFSPHFLLKCNYTGSSAYLLMGEGNIRVLSLSLDEGTMIISAVAGYDCYRSGKPVSTFTYSISLGLYSPFTFSSTRNKLVGLGCDTLALISGGVSIVDEKGSCSGVGCCQTSIPKGLKDLVVGIGSEANYSEKVADNKTCKQALAAAADNAGLSLYACGHNTICTDNESGPGYHCSCKEGFTGNLYQGCQGGQGTVYKGMLSDGTILAVKKSAKMHEGQSRQFINEVVILSQINHKHVVKLLGCCLETEVPLLVHEFVSNGSLWNHLHDPQEDSEFPLQTTDRLRIARSVPAEKTQLTTLVQGTFGYVDPEYFQSSQYTDKSDVYSYGIVLVELLMRQKPVSDIVTEGEMGLAAKFMSAIEENRLVDVLDPQLLAGVEESKLIAIANLAKRCLRLNGKKRPTMAEVALELENLETSQNHQIPEPIFQDEDDIGTSKEWDAISTESATTRMTSTNEMELALLHDVVLSDYQHITI</sequence>
<reference evidence="13" key="1">
    <citation type="journal article" date="2010" name="Nat. Biotechnol.">
        <title>Draft genome sequence of the oilseed species Ricinus communis.</title>
        <authorList>
            <person name="Chan A.P."/>
            <person name="Crabtree J."/>
            <person name="Zhao Q."/>
            <person name="Lorenzi H."/>
            <person name="Orvis J."/>
            <person name="Puiu D."/>
            <person name="Melake-Berhan A."/>
            <person name="Jones K.M."/>
            <person name="Redman J."/>
            <person name="Chen G."/>
            <person name="Cahoon E.B."/>
            <person name="Gedil M."/>
            <person name="Stanke M."/>
            <person name="Haas B.J."/>
            <person name="Wortman J.R."/>
            <person name="Fraser-Liggett C.M."/>
            <person name="Ravel J."/>
            <person name="Rabinowicz P.D."/>
        </authorList>
    </citation>
    <scope>NUCLEOTIDE SEQUENCE [LARGE SCALE GENOMIC DNA]</scope>
    <source>
        <strain evidence="13">cv. Hale</strain>
    </source>
</reference>
<dbReference type="GO" id="GO:0030247">
    <property type="term" value="F:polysaccharide binding"/>
    <property type="evidence" value="ECO:0007669"/>
    <property type="project" value="InterPro"/>
</dbReference>
<keyword evidence="6 8" id="KW-1015">Disulfide bond</keyword>
<evidence type="ECO:0000256" key="6">
    <source>
        <dbReference type="ARBA" id="ARBA00023157"/>
    </source>
</evidence>
<evidence type="ECO:0000259" key="11">
    <source>
        <dbReference type="PROSITE" id="PS50026"/>
    </source>
</evidence>
<dbReference type="Pfam" id="PF13947">
    <property type="entry name" value="GUB_WAK_bind"/>
    <property type="match status" value="1"/>
</dbReference>
<accession>B9RSD1</accession>
<dbReference type="Pfam" id="PF00069">
    <property type="entry name" value="Pkinase"/>
    <property type="match status" value="1"/>
</dbReference>
<protein>
    <recommendedName>
        <fullName evidence="14">Protein kinase domain-containing protein</fullName>
    </recommendedName>
</protein>
<dbReference type="GO" id="GO:0005524">
    <property type="term" value="F:ATP binding"/>
    <property type="evidence" value="ECO:0007669"/>
    <property type="project" value="UniProtKB-KW"/>
</dbReference>
<feature type="domain" description="Protein kinase" evidence="10">
    <location>
        <begin position="235"/>
        <end position="479"/>
    </location>
</feature>
<dbReference type="PROSITE" id="PS50011">
    <property type="entry name" value="PROTEIN_KINASE_DOM"/>
    <property type="match status" value="1"/>
</dbReference>
<dbReference type="Pfam" id="PF07714">
    <property type="entry name" value="PK_Tyr_Ser-Thr"/>
    <property type="match status" value="1"/>
</dbReference>
<evidence type="ECO:0008006" key="14">
    <source>
        <dbReference type="Google" id="ProtNLM"/>
    </source>
</evidence>
<proteinExistence type="predicted"/>
<dbReference type="GO" id="GO:0007166">
    <property type="term" value="P:cell surface receptor signaling pathway"/>
    <property type="evidence" value="ECO:0000318"/>
    <property type="project" value="GO_Central"/>
</dbReference>
<dbReference type="InterPro" id="IPR025287">
    <property type="entry name" value="WAK_GUB"/>
</dbReference>
<evidence type="ECO:0000313" key="13">
    <source>
        <dbReference type="Proteomes" id="UP000008311"/>
    </source>
</evidence>
<dbReference type="InParanoid" id="B9RSD1"/>
<dbReference type="Pfam" id="PF00008">
    <property type="entry name" value="EGF"/>
    <property type="match status" value="1"/>
</dbReference>
<evidence type="ECO:0000256" key="5">
    <source>
        <dbReference type="ARBA" id="ARBA00022840"/>
    </source>
</evidence>
<keyword evidence="8" id="KW-0245">EGF-like domain</keyword>
<dbReference type="InterPro" id="IPR000742">
    <property type="entry name" value="EGF"/>
</dbReference>
<organism evidence="12 13">
    <name type="scientific">Ricinus communis</name>
    <name type="common">Castor bean</name>
    <dbReference type="NCBI Taxonomy" id="3988"/>
    <lineage>
        <taxon>Eukaryota</taxon>
        <taxon>Viridiplantae</taxon>
        <taxon>Streptophyta</taxon>
        <taxon>Embryophyta</taxon>
        <taxon>Tracheophyta</taxon>
        <taxon>Spermatophyta</taxon>
        <taxon>Magnoliopsida</taxon>
        <taxon>eudicotyledons</taxon>
        <taxon>Gunneridae</taxon>
        <taxon>Pentapetalae</taxon>
        <taxon>rosids</taxon>
        <taxon>fabids</taxon>
        <taxon>Malpighiales</taxon>
        <taxon>Euphorbiaceae</taxon>
        <taxon>Acalyphoideae</taxon>
        <taxon>Acalypheae</taxon>
        <taxon>Ricinus</taxon>
    </lineage>
</organism>
<keyword evidence="4" id="KW-0808">Transferase</keyword>